<dbReference type="EMBL" id="CP056775">
    <property type="protein sequence ID" value="QRR00405.1"/>
    <property type="molecule type" value="Genomic_DNA"/>
</dbReference>
<organism evidence="5 6">
    <name type="scientific">Dyadobacter sandarakinus</name>
    <dbReference type="NCBI Taxonomy" id="2747268"/>
    <lineage>
        <taxon>Bacteria</taxon>
        <taxon>Pseudomonadati</taxon>
        <taxon>Bacteroidota</taxon>
        <taxon>Cytophagia</taxon>
        <taxon>Cytophagales</taxon>
        <taxon>Spirosomataceae</taxon>
        <taxon>Dyadobacter</taxon>
    </lineage>
</organism>
<sequence>MFTKRESEIIGLVALGMSTAAIANRLFVSVHTVKTHKKNIRAKVRRSLPDPTSLIEFAIRFTEEQKNASDGGIYKRSEEV</sequence>
<keyword evidence="1" id="KW-0805">Transcription regulation</keyword>
<dbReference type="RefSeq" id="WP_204661430.1">
    <property type="nucleotide sequence ID" value="NZ_CP056775.1"/>
</dbReference>
<dbReference type="InterPro" id="IPR016032">
    <property type="entry name" value="Sig_transdc_resp-reg_C-effctor"/>
</dbReference>
<protein>
    <submittedName>
        <fullName evidence="5">Helix-turn-helix transcriptional regulator</fullName>
    </submittedName>
</protein>
<keyword evidence="3" id="KW-0804">Transcription</keyword>
<evidence type="ECO:0000256" key="2">
    <source>
        <dbReference type="ARBA" id="ARBA00023125"/>
    </source>
</evidence>
<dbReference type="Proteomes" id="UP000612680">
    <property type="component" value="Chromosome"/>
</dbReference>
<dbReference type="PANTHER" id="PTHR44688">
    <property type="entry name" value="DNA-BINDING TRANSCRIPTIONAL ACTIVATOR DEVR_DOSR"/>
    <property type="match status" value="1"/>
</dbReference>
<feature type="domain" description="HTH luxR-type" evidence="4">
    <location>
        <begin position="1"/>
        <end position="62"/>
    </location>
</feature>
<dbReference type="InterPro" id="IPR036388">
    <property type="entry name" value="WH-like_DNA-bd_sf"/>
</dbReference>
<reference evidence="5 6" key="1">
    <citation type="submission" date="2020-06" db="EMBL/GenBank/DDBJ databases">
        <title>Dyadobacter sandarakinus sp. nov., isolated from the soil of the Arctic Yellow River Station.</title>
        <authorList>
            <person name="Zhang Y."/>
            <person name="Peng F."/>
        </authorList>
    </citation>
    <scope>NUCLEOTIDE SEQUENCE [LARGE SCALE GENOMIC DNA]</scope>
    <source>
        <strain evidence="5 6">Q3-56</strain>
    </source>
</reference>
<gene>
    <name evidence="5" type="ORF">HWI92_05525</name>
</gene>
<evidence type="ECO:0000259" key="4">
    <source>
        <dbReference type="PROSITE" id="PS50043"/>
    </source>
</evidence>
<dbReference type="PROSITE" id="PS50043">
    <property type="entry name" value="HTH_LUXR_2"/>
    <property type="match status" value="1"/>
</dbReference>
<dbReference type="SUPFAM" id="SSF46894">
    <property type="entry name" value="C-terminal effector domain of the bipartite response regulators"/>
    <property type="match status" value="1"/>
</dbReference>
<keyword evidence="6" id="KW-1185">Reference proteome</keyword>
<dbReference type="CDD" id="cd06170">
    <property type="entry name" value="LuxR_C_like"/>
    <property type="match status" value="1"/>
</dbReference>
<dbReference type="PRINTS" id="PR00038">
    <property type="entry name" value="HTHLUXR"/>
</dbReference>
<dbReference type="Pfam" id="PF00196">
    <property type="entry name" value="GerE"/>
    <property type="match status" value="1"/>
</dbReference>
<dbReference type="SMART" id="SM00421">
    <property type="entry name" value="HTH_LUXR"/>
    <property type="match status" value="1"/>
</dbReference>
<evidence type="ECO:0000313" key="6">
    <source>
        <dbReference type="Proteomes" id="UP000612680"/>
    </source>
</evidence>
<name>A0ABX7I3E5_9BACT</name>
<dbReference type="InterPro" id="IPR000792">
    <property type="entry name" value="Tscrpt_reg_LuxR_C"/>
</dbReference>
<dbReference type="Gene3D" id="1.10.10.10">
    <property type="entry name" value="Winged helix-like DNA-binding domain superfamily/Winged helix DNA-binding domain"/>
    <property type="match status" value="1"/>
</dbReference>
<evidence type="ECO:0000313" key="5">
    <source>
        <dbReference type="EMBL" id="QRR00405.1"/>
    </source>
</evidence>
<dbReference type="PANTHER" id="PTHR44688:SF16">
    <property type="entry name" value="DNA-BINDING TRANSCRIPTIONAL ACTIVATOR DEVR_DOSR"/>
    <property type="match status" value="1"/>
</dbReference>
<proteinExistence type="predicted"/>
<evidence type="ECO:0000256" key="1">
    <source>
        <dbReference type="ARBA" id="ARBA00023015"/>
    </source>
</evidence>
<accession>A0ABX7I3E5</accession>
<evidence type="ECO:0000256" key="3">
    <source>
        <dbReference type="ARBA" id="ARBA00023163"/>
    </source>
</evidence>
<dbReference type="PROSITE" id="PS00622">
    <property type="entry name" value="HTH_LUXR_1"/>
    <property type="match status" value="1"/>
</dbReference>
<keyword evidence="2" id="KW-0238">DNA-binding</keyword>